<name>A0A1E5XK83_9HYPH</name>
<dbReference type="EMBL" id="LAJE02000342">
    <property type="protein sequence ID" value="OEO28992.1"/>
    <property type="molecule type" value="Genomic_DNA"/>
</dbReference>
<organism evidence="1 2">
    <name type="scientific">Devosia insulae DS-56</name>
    <dbReference type="NCBI Taxonomy" id="1116389"/>
    <lineage>
        <taxon>Bacteria</taxon>
        <taxon>Pseudomonadati</taxon>
        <taxon>Pseudomonadota</taxon>
        <taxon>Alphaproteobacteria</taxon>
        <taxon>Hyphomicrobiales</taxon>
        <taxon>Devosiaceae</taxon>
        <taxon>Devosia</taxon>
    </lineage>
</organism>
<dbReference type="OrthoDB" id="7220345at2"/>
<sequence length="89" mass="9604">MGEVINFPQRKTGEIRPSVPIRGLSRVEAAAVVGVSASTFDRLVSDGLMPSARQVYNRVIWDVVEVNQAFDCLPHADSNNAFAASASGW</sequence>
<reference evidence="1 2" key="1">
    <citation type="journal article" date="2015" name="Genome Announc.">
        <title>Genome Assemblies of Three Soil-Associated Devosia species: D. insulae, D. limi, and D. soli.</title>
        <authorList>
            <person name="Hassan Y.I."/>
            <person name="Lepp D."/>
            <person name="Zhou T."/>
        </authorList>
    </citation>
    <scope>NUCLEOTIDE SEQUENCE [LARGE SCALE GENOMIC DNA]</scope>
    <source>
        <strain evidence="1 2">DS-56</strain>
    </source>
</reference>
<dbReference type="AlphaFoldDB" id="A0A1E5XK83"/>
<evidence type="ECO:0000313" key="2">
    <source>
        <dbReference type="Proteomes" id="UP000095463"/>
    </source>
</evidence>
<gene>
    <name evidence="1" type="ORF">VW23_027495</name>
</gene>
<dbReference type="Proteomes" id="UP000095463">
    <property type="component" value="Unassembled WGS sequence"/>
</dbReference>
<protein>
    <submittedName>
        <fullName evidence="1">Uncharacterized protein</fullName>
    </submittedName>
</protein>
<comment type="caution">
    <text evidence="1">The sequence shown here is derived from an EMBL/GenBank/DDBJ whole genome shotgun (WGS) entry which is preliminary data.</text>
</comment>
<accession>A0A1E5XK83</accession>
<keyword evidence="2" id="KW-1185">Reference proteome</keyword>
<proteinExistence type="predicted"/>
<evidence type="ECO:0000313" key="1">
    <source>
        <dbReference type="EMBL" id="OEO28992.1"/>
    </source>
</evidence>